<comment type="pathway">
    <text evidence="3">Sphingolipid metabolism.</text>
</comment>
<evidence type="ECO:0000256" key="7">
    <source>
        <dbReference type="ARBA" id="ARBA00022801"/>
    </source>
</evidence>
<feature type="domain" description="Transcription initiation factor TFIID subunit 12" evidence="16">
    <location>
        <begin position="1022"/>
        <end position="1091"/>
    </location>
</feature>
<feature type="compositionally biased region" description="Basic residues" evidence="13">
    <location>
        <begin position="488"/>
        <end position="498"/>
    </location>
</feature>
<dbReference type="RefSeq" id="XP_033675753.1">
    <property type="nucleotide sequence ID" value="XM_033824487.1"/>
</dbReference>
<keyword evidence="10 14" id="KW-1133">Transmembrane helix</keyword>
<feature type="compositionally biased region" description="Polar residues" evidence="13">
    <location>
        <begin position="901"/>
        <end position="910"/>
    </location>
</feature>
<feature type="region of interest" description="Disordered" evidence="13">
    <location>
        <begin position="756"/>
        <end position="798"/>
    </location>
</feature>
<sequence length="1132" mass="126602">MADDSSRPPSSLRIVSLNCWGLKYIAKLRNERLTEIGNQIAAAEHPPDIVGLQECWTQQDYSTIRDKTRHLLPYGKFYHSGIFGGGLVILSRWPIEESSMTQYPLNGRPAAFYRGDWFVGKGVAYARIRMGPTRRDIAEVFCTHLHAPYESEPFDSYLCHRTAQAWEITKLMRGAAERGHLVIGLGDFNMIPLSLAHRIIETHSPVRDVWRILHPDSSVGAARDNVEQLRDKPMPNAEFNLTKNGATCDSALNTWRWNKAHKQRLDKGENVQIPSSVDDPNAKRLDYIFFSSGEHHDATTGTRTAEWTLKEANVGMTMRHPKLFCSLSDHFAVEATLVRSVKAPSSSNGPWALPETYLPIEVYDEILATIVKYQGRECTQRRLRLGHFGFQFLLTVGCLIGVWWSPHNYVSFILILVSSLSLSVGVIDGLMGGLFVSSELRALKEFEWEVKNTRERALAKAEKHIRFNSPSSAATRTMCISIRLSRLRTAKVHRRPRRCSSSMSNPQPQGAQGPGQAQGPQLLKADDVPKLQCLTEDMKQKYRPVVHNLWQIMQTKPAGTIEHNQARQKLQDWSSKLITQERTYRAKLKAQQQASQGQPNQQNQQPGQASQQASHQPANEQPQPQQQQQQPAPPMQQPPNPAQGQRPPQQNPQNQVDPEIIKHVQTFKYYLPLDGPQEGTQAYDTKIKEMRNSYLMALNRQHRATQRIKILGNMMEQRQKMGQEVPAELLSQKANLEKEYGSAKDFVDRFRDKQKNYKAEHEQRRSGGSQGQGQAPQQAQQLPAQQQRQPSQPNVKEEPQIKMEAGQMSLPPQAQHFGAMQGGAAQQTQQPPLQSAQVPAPSLSQQPMRQPPAPHSQQAQPPNQHPQFAQPGQPQPQQQPPRPQINPQQANAHQHQASNSPHPQSASSNPAGPPVPLSHQAAISAAQRSYSNPDAQRTTTPMQPGGQGSFHAPGSREREQLNNPKMPIPRQLTVTQPTPVGMGQARPTMSGPTNGAPGQMGQPVLSKFPQFQLEGEGDRVLSKRKLDELVRQVTGGSEEALTPEVEEAVLQLADDFVDTVISNACKLSKLRESPQLDVRDIQLVLERNYNIRIPGYASDEVRTVRRLVPAPGWTQKMNAVQAAKVMGGKTDI</sequence>
<feature type="region of interest" description="Disordered" evidence="13">
    <location>
        <begin position="813"/>
        <end position="1002"/>
    </location>
</feature>
<dbReference type="EMBL" id="ML987215">
    <property type="protein sequence ID" value="KAF2240749.1"/>
    <property type="molecule type" value="Genomic_DNA"/>
</dbReference>
<dbReference type="Proteomes" id="UP000800094">
    <property type="component" value="Unassembled WGS sequence"/>
</dbReference>
<comment type="subcellular location">
    <subcellularLocation>
        <location evidence="1">Membrane</location>
        <topology evidence="1">Multi-pass membrane protein</topology>
    </subcellularLocation>
</comment>
<feature type="region of interest" description="Disordered" evidence="13">
    <location>
        <begin position="586"/>
        <end position="655"/>
    </location>
</feature>
<dbReference type="GO" id="GO:0006665">
    <property type="term" value="P:sphingolipid metabolic process"/>
    <property type="evidence" value="ECO:0007669"/>
    <property type="project" value="UniProtKB-KW"/>
</dbReference>
<dbReference type="FunFam" id="1.10.20.10:FF:000037">
    <property type="entry name" value="Transcription initiation factor TFIID subunit 12"/>
    <property type="match status" value="1"/>
</dbReference>
<dbReference type="CDD" id="cd07981">
    <property type="entry name" value="HFD_TAF12"/>
    <property type="match status" value="1"/>
</dbReference>
<name>A0A6A6HS82_9PLEO</name>
<feature type="compositionally biased region" description="Low complexity" evidence="13">
    <location>
        <begin position="772"/>
        <end position="793"/>
    </location>
</feature>
<dbReference type="OrthoDB" id="387657at2759"/>
<dbReference type="Pfam" id="PF03847">
    <property type="entry name" value="TFIID_20kDa"/>
    <property type="match status" value="1"/>
</dbReference>
<feature type="transmembrane region" description="Helical" evidence="14">
    <location>
        <begin position="410"/>
        <end position="436"/>
    </location>
</feature>
<dbReference type="FunFam" id="3.60.10.10:FF:000059">
    <property type="entry name" value="Inositol phosphosphingolipids phospholipase C"/>
    <property type="match status" value="1"/>
</dbReference>
<dbReference type="Gene3D" id="3.60.10.10">
    <property type="entry name" value="Endonuclease/exonuclease/phosphatase"/>
    <property type="match status" value="1"/>
</dbReference>
<evidence type="ECO:0000256" key="4">
    <source>
        <dbReference type="ARBA" id="ARBA00006335"/>
    </source>
</evidence>
<protein>
    <recommendedName>
        <fullName evidence="19">Transcription initiation factor TFIID subunit 12 domain-containing protein</fullName>
    </recommendedName>
</protein>
<feature type="transmembrane region" description="Helical" evidence="14">
    <location>
        <begin position="385"/>
        <end position="404"/>
    </location>
</feature>
<dbReference type="SUPFAM" id="SSF56219">
    <property type="entry name" value="DNase I-like"/>
    <property type="match status" value="1"/>
</dbReference>
<dbReference type="GO" id="GO:0004767">
    <property type="term" value="F:sphingomyelin phosphodiesterase activity"/>
    <property type="evidence" value="ECO:0007669"/>
    <property type="project" value="InterPro"/>
</dbReference>
<feature type="compositionally biased region" description="Low complexity" evidence="13">
    <location>
        <begin position="855"/>
        <end position="872"/>
    </location>
</feature>
<feature type="compositionally biased region" description="Low complexity" evidence="13">
    <location>
        <begin position="813"/>
        <end position="837"/>
    </location>
</feature>
<keyword evidence="12 14" id="KW-0472">Membrane</keyword>
<accession>A0A6A6HS82</accession>
<keyword evidence="8" id="KW-0460">Magnesium</keyword>
<evidence type="ECO:0000313" key="17">
    <source>
        <dbReference type="EMBL" id="KAF2240749.1"/>
    </source>
</evidence>
<proteinExistence type="inferred from homology"/>
<evidence type="ECO:0000256" key="5">
    <source>
        <dbReference type="ARBA" id="ARBA00022692"/>
    </source>
</evidence>
<dbReference type="InterPro" id="IPR005135">
    <property type="entry name" value="Endo/exonuclease/phosphatase"/>
</dbReference>
<evidence type="ECO:0008006" key="19">
    <source>
        <dbReference type="Google" id="ProtNLM"/>
    </source>
</evidence>
<feature type="compositionally biased region" description="Low complexity" evidence="13">
    <location>
        <begin position="642"/>
        <end position="655"/>
    </location>
</feature>
<dbReference type="GO" id="GO:0016020">
    <property type="term" value="C:membrane"/>
    <property type="evidence" value="ECO:0007669"/>
    <property type="project" value="UniProtKB-SubCell"/>
</dbReference>
<keyword evidence="6" id="KW-0479">Metal-binding</keyword>
<dbReference type="PANTHER" id="PTHR16320">
    <property type="entry name" value="SPHINGOMYELINASE FAMILY MEMBER"/>
    <property type="match status" value="1"/>
</dbReference>
<evidence type="ECO:0000256" key="9">
    <source>
        <dbReference type="ARBA" id="ARBA00022919"/>
    </source>
</evidence>
<keyword evidence="11" id="KW-0443">Lipid metabolism</keyword>
<comment type="pathway">
    <text evidence="2">Lipid metabolism; sphingolipid metabolism.</text>
</comment>
<evidence type="ECO:0000256" key="10">
    <source>
        <dbReference type="ARBA" id="ARBA00022989"/>
    </source>
</evidence>
<dbReference type="GO" id="GO:0005669">
    <property type="term" value="C:transcription factor TFIID complex"/>
    <property type="evidence" value="ECO:0007669"/>
    <property type="project" value="InterPro"/>
</dbReference>
<feature type="region of interest" description="Disordered" evidence="13">
    <location>
        <begin position="488"/>
        <end position="521"/>
    </location>
</feature>
<keyword evidence="7" id="KW-0378">Hydrolase</keyword>
<organism evidence="17 18">
    <name type="scientific">Trematosphaeria pertusa</name>
    <dbReference type="NCBI Taxonomy" id="390896"/>
    <lineage>
        <taxon>Eukaryota</taxon>
        <taxon>Fungi</taxon>
        <taxon>Dikarya</taxon>
        <taxon>Ascomycota</taxon>
        <taxon>Pezizomycotina</taxon>
        <taxon>Dothideomycetes</taxon>
        <taxon>Pleosporomycetidae</taxon>
        <taxon>Pleosporales</taxon>
        <taxon>Massarineae</taxon>
        <taxon>Trematosphaeriaceae</taxon>
        <taxon>Trematosphaeria</taxon>
    </lineage>
</organism>
<comment type="similarity">
    <text evidence="4">Belongs to the neutral sphingomyelinase family.</text>
</comment>
<gene>
    <name evidence="17" type="ORF">BU26DRAFT_441998</name>
</gene>
<evidence type="ECO:0000256" key="2">
    <source>
        <dbReference type="ARBA" id="ARBA00004760"/>
    </source>
</evidence>
<dbReference type="PANTHER" id="PTHR16320:SF24">
    <property type="entry name" value="PHOSPHODIESTERASE, PUTATIVE-RELATED"/>
    <property type="match status" value="1"/>
</dbReference>
<keyword evidence="9" id="KW-0746">Sphingolipid metabolism</keyword>
<evidence type="ECO:0000256" key="6">
    <source>
        <dbReference type="ARBA" id="ARBA00022723"/>
    </source>
</evidence>
<reference evidence="17" key="1">
    <citation type="journal article" date="2020" name="Stud. Mycol.">
        <title>101 Dothideomycetes genomes: a test case for predicting lifestyles and emergence of pathogens.</title>
        <authorList>
            <person name="Haridas S."/>
            <person name="Albert R."/>
            <person name="Binder M."/>
            <person name="Bloem J."/>
            <person name="Labutti K."/>
            <person name="Salamov A."/>
            <person name="Andreopoulos B."/>
            <person name="Baker S."/>
            <person name="Barry K."/>
            <person name="Bills G."/>
            <person name="Bluhm B."/>
            <person name="Cannon C."/>
            <person name="Castanera R."/>
            <person name="Culley D."/>
            <person name="Daum C."/>
            <person name="Ezra D."/>
            <person name="Gonzalez J."/>
            <person name="Henrissat B."/>
            <person name="Kuo A."/>
            <person name="Liang C."/>
            <person name="Lipzen A."/>
            <person name="Lutzoni F."/>
            <person name="Magnuson J."/>
            <person name="Mondo S."/>
            <person name="Nolan M."/>
            <person name="Ohm R."/>
            <person name="Pangilinan J."/>
            <person name="Park H.-J."/>
            <person name="Ramirez L."/>
            <person name="Alfaro M."/>
            <person name="Sun H."/>
            <person name="Tritt A."/>
            <person name="Yoshinaga Y."/>
            <person name="Zwiers L.-H."/>
            <person name="Turgeon B."/>
            <person name="Goodwin S."/>
            <person name="Spatafora J."/>
            <person name="Crous P."/>
            <person name="Grigoriev I."/>
        </authorList>
    </citation>
    <scope>NUCLEOTIDE SEQUENCE</scope>
    <source>
        <strain evidence="17">CBS 122368</strain>
    </source>
</reference>
<dbReference type="GO" id="GO:0046872">
    <property type="term" value="F:metal ion binding"/>
    <property type="evidence" value="ECO:0007669"/>
    <property type="project" value="UniProtKB-KW"/>
</dbReference>
<dbReference type="Gene3D" id="1.10.20.10">
    <property type="entry name" value="Histone, subunit A"/>
    <property type="match status" value="1"/>
</dbReference>
<evidence type="ECO:0000256" key="12">
    <source>
        <dbReference type="ARBA" id="ARBA00023136"/>
    </source>
</evidence>
<evidence type="ECO:0000256" key="14">
    <source>
        <dbReference type="SAM" id="Phobius"/>
    </source>
</evidence>
<dbReference type="InterPro" id="IPR036691">
    <property type="entry name" value="Endo/exonu/phosph_ase_sf"/>
</dbReference>
<feature type="compositionally biased region" description="Pro residues" evidence="13">
    <location>
        <begin position="873"/>
        <end position="884"/>
    </location>
</feature>
<evidence type="ECO:0000259" key="15">
    <source>
        <dbReference type="Pfam" id="PF03372"/>
    </source>
</evidence>
<dbReference type="InterPro" id="IPR009072">
    <property type="entry name" value="Histone-fold"/>
</dbReference>
<dbReference type="Pfam" id="PF03372">
    <property type="entry name" value="Exo_endo_phos"/>
    <property type="match status" value="1"/>
</dbReference>
<dbReference type="AlphaFoldDB" id="A0A6A6HS82"/>
<evidence type="ECO:0000256" key="13">
    <source>
        <dbReference type="SAM" id="MobiDB-lite"/>
    </source>
</evidence>
<dbReference type="GO" id="GO:0046982">
    <property type="term" value="F:protein heterodimerization activity"/>
    <property type="evidence" value="ECO:0007669"/>
    <property type="project" value="InterPro"/>
</dbReference>
<evidence type="ECO:0000259" key="16">
    <source>
        <dbReference type="Pfam" id="PF03847"/>
    </source>
</evidence>
<feature type="compositionally biased region" description="Low complexity" evidence="13">
    <location>
        <begin position="590"/>
        <end position="630"/>
    </location>
</feature>
<feature type="compositionally biased region" description="Pro residues" evidence="13">
    <location>
        <begin position="631"/>
        <end position="641"/>
    </location>
</feature>
<feature type="compositionally biased region" description="Basic and acidic residues" evidence="13">
    <location>
        <begin position="756"/>
        <end position="765"/>
    </location>
</feature>
<keyword evidence="5 14" id="KW-0812">Transmembrane</keyword>
<dbReference type="InterPro" id="IPR038772">
    <property type="entry name" value="Sph/SMPD2-like"/>
</dbReference>
<evidence type="ECO:0000256" key="3">
    <source>
        <dbReference type="ARBA" id="ARBA00004991"/>
    </source>
</evidence>
<evidence type="ECO:0000256" key="1">
    <source>
        <dbReference type="ARBA" id="ARBA00004141"/>
    </source>
</evidence>
<feature type="compositionally biased region" description="Low complexity" evidence="13">
    <location>
        <begin position="506"/>
        <end position="521"/>
    </location>
</feature>
<dbReference type="InterPro" id="IPR003228">
    <property type="entry name" value="TFIID_TAF12_dom"/>
</dbReference>
<feature type="compositionally biased region" description="Low complexity" evidence="13">
    <location>
        <begin position="885"/>
        <end position="900"/>
    </location>
</feature>
<evidence type="ECO:0000256" key="11">
    <source>
        <dbReference type="ARBA" id="ARBA00023098"/>
    </source>
</evidence>
<dbReference type="GO" id="GO:0006352">
    <property type="term" value="P:DNA-templated transcription initiation"/>
    <property type="evidence" value="ECO:0007669"/>
    <property type="project" value="InterPro"/>
</dbReference>
<keyword evidence="18" id="KW-1185">Reference proteome</keyword>
<evidence type="ECO:0000313" key="18">
    <source>
        <dbReference type="Proteomes" id="UP000800094"/>
    </source>
</evidence>
<dbReference type="GeneID" id="54577817"/>
<dbReference type="SUPFAM" id="SSF47113">
    <property type="entry name" value="Histone-fold"/>
    <property type="match status" value="1"/>
</dbReference>
<feature type="domain" description="Endonuclease/exonuclease/phosphatase" evidence="15">
    <location>
        <begin position="16"/>
        <end position="302"/>
    </location>
</feature>
<evidence type="ECO:0000256" key="8">
    <source>
        <dbReference type="ARBA" id="ARBA00022842"/>
    </source>
</evidence>
<feature type="compositionally biased region" description="Polar residues" evidence="13">
    <location>
        <begin position="926"/>
        <end position="942"/>
    </location>
</feature>